<organism evidence="1 2">
    <name type="scientific">Marinomonas pollencensis</name>
    <dbReference type="NCBI Taxonomy" id="491954"/>
    <lineage>
        <taxon>Bacteria</taxon>
        <taxon>Pseudomonadati</taxon>
        <taxon>Pseudomonadota</taxon>
        <taxon>Gammaproteobacteria</taxon>
        <taxon>Oceanospirillales</taxon>
        <taxon>Oceanospirillaceae</taxon>
        <taxon>Marinomonas</taxon>
    </lineage>
</organism>
<accession>A0A3E0DTU0</accession>
<comment type="caution">
    <text evidence="1">The sequence shown here is derived from an EMBL/GenBank/DDBJ whole genome shotgun (WGS) entry which is preliminary data.</text>
</comment>
<dbReference type="Proteomes" id="UP000256542">
    <property type="component" value="Unassembled WGS sequence"/>
</dbReference>
<dbReference type="InterPro" id="IPR021431">
    <property type="entry name" value="DUF3080"/>
</dbReference>
<protein>
    <submittedName>
        <fullName evidence="1">DUF3080 family protein</fullName>
    </submittedName>
</protein>
<gene>
    <name evidence="1" type="ORF">DFP81_10393</name>
</gene>
<keyword evidence="2" id="KW-1185">Reference proteome</keyword>
<dbReference type="Pfam" id="PF11279">
    <property type="entry name" value="DUF3080"/>
    <property type="match status" value="1"/>
</dbReference>
<name>A0A3E0DTU0_9GAMM</name>
<proteinExistence type="predicted"/>
<dbReference type="AlphaFoldDB" id="A0A3E0DTU0"/>
<evidence type="ECO:0000313" key="1">
    <source>
        <dbReference type="EMBL" id="REG84898.1"/>
    </source>
</evidence>
<sequence length="311" mass="35067">MAYVDDLSRSKYIAVRLPDFVSPNLYPPLQQRQQALTKFDVSILDFLSLQQCDVGFLAGERNSVLGRVMPNSQRFLYEINIIRAIESCSIENTQLADKLHEIARLKRKELPIAYTNAVFNGAEGQAFFSLSNGFIPLSNRSVNYQSLLASLESIKQIGERLRSLPRVEGKAYEADLKALSDSEYAGQLMYSLAQLKRFLTAVSSAIEGLPDEVCGPPLAFLSQQFERHYIKKIQPYMARMNSAAYRLLPLIEQIAKLGSPLPKALEQHLAILSVTQDDSLWRQYQRASQRHAFAWSQLFQRCGVEIGAATK</sequence>
<reference evidence="1 2" key="1">
    <citation type="submission" date="2018-08" db="EMBL/GenBank/DDBJ databases">
        <title>Genomic Encyclopedia of Type Strains, Phase III (KMG-III): the genomes of soil and plant-associated and newly described type strains.</title>
        <authorList>
            <person name="Whitman W."/>
        </authorList>
    </citation>
    <scope>NUCLEOTIDE SEQUENCE [LARGE SCALE GENOMIC DNA]</scope>
    <source>
        <strain evidence="1 2">CECT 7375</strain>
    </source>
</reference>
<evidence type="ECO:0000313" key="2">
    <source>
        <dbReference type="Proteomes" id="UP000256542"/>
    </source>
</evidence>
<dbReference type="EMBL" id="QUNG01000003">
    <property type="protein sequence ID" value="REG84898.1"/>
    <property type="molecule type" value="Genomic_DNA"/>
</dbReference>